<gene>
    <name evidence="1" type="ORF">PsorP6_001736</name>
</gene>
<name>A0ACC0WWD0_9STRA</name>
<evidence type="ECO:0000313" key="2">
    <source>
        <dbReference type="Proteomes" id="UP001163321"/>
    </source>
</evidence>
<dbReference type="Proteomes" id="UP001163321">
    <property type="component" value="Chromosome 1"/>
</dbReference>
<dbReference type="EMBL" id="CM047580">
    <property type="protein sequence ID" value="KAI9923077.1"/>
    <property type="molecule type" value="Genomic_DNA"/>
</dbReference>
<sequence>MQGHFVVPSASLVPPGSDSSVLFVNPGMVPFKQAFLSVDGGKDARGYVRATSAQQCLRAGGKHNDLDQVGVTRRHHTVFEMLGNFSFGDYFKEEAISLAWRFLTKELMLDVDRLHRQAKKLSAVARFVPLGTNVEISYVSFGLAMVATMLDRKYLFPASLRRDTCNQRSRCLSLCNTNEG</sequence>
<organism evidence="1 2">
    <name type="scientific">Peronosclerospora sorghi</name>
    <dbReference type="NCBI Taxonomy" id="230839"/>
    <lineage>
        <taxon>Eukaryota</taxon>
        <taxon>Sar</taxon>
        <taxon>Stramenopiles</taxon>
        <taxon>Oomycota</taxon>
        <taxon>Peronosporomycetes</taxon>
        <taxon>Peronosporales</taxon>
        <taxon>Peronosporaceae</taxon>
        <taxon>Peronosclerospora</taxon>
    </lineage>
</organism>
<protein>
    <submittedName>
        <fullName evidence="1">Uncharacterized protein</fullName>
    </submittedName>
</protein>
<proteinExistence type="predicted"/>
<reference evidence="1 2" key="1">
    <citation type="journal article" date="2022" name="bioRxiv">
        <title>The genome of the oomycete Peronosclerospora sorghi, a cosmopolitan pathogen of maize and sorghum, is inflated with dispersed pseudogenes.</title>
        <authorList>
            <person name="Fletcher K."/>
            <person name="Martin F."/>
            <person name="Isakeit T."/>
            <person name="Cavanaugh K."/>
            <person name="Magill C."/>
            <person name="Michelmore R."/>
        </authorList>
    </citation>
    <scope>NUCLEOTIDE SEQUENCE [LARGE SCALE GENOMIC DNA]</scope>
    <source>
        <strain evidence="1">P6</strain>
    </source>
</reference>
<comment type="caution">
    <text evidence="1">The sequence shown here is derived from an EMBL/GenBank/DDBJ whole genome shotgun (WGS) entry which is preliminary data.</text>
</comment>
<accession>A0ACC0WWD0</accession>
<keyword evidence="2" id="KW-1185">Reference proteome</keyword>
<evidence type="ECO:0000313" key="1">
    <source>
        <dbReference type="EMBL" id="KAI9923077.1"/>
    </source>
</evidence>